<gene>
    <name evidence="1" type="ORF">BDN72DRAFT_960288</name>
</gene>
<dbReference type="EMBL" id="ML208353">
    <property type="protein sequence ID" value="TFK68365.1"/>
    <property type="molecule type" value="Genomic_DNA"/>
</dbReference>
<evidence type="ECO:0000313" key="2">
    <source>
        <dbReference type="Proteomes" id="UP000308600"/>
    </source>
</evidence>
<accession>A0ACD3ARC7</accession>
<keyword evidence="2" id="KW-1185">Reference proteome</keyword>
<dbReference type="Proteomes" id="UP000308600">
    <property type="component" value="Unassembled WGS sequence"/>
</dbReference>
<proteinExistence type="predicted"/>
<name>A0ACD3ARC7_9AGAR</name>
<protein>
    <submittedName>
        <fullName evidence="1">Uncharacterized protein</fullName>
    </submittedName>
</protein>
<sequence length="224" mass="25001">MVNCDVVFDLGVVLFDLDVVLFDLGVVLFDLDVVLFDLGVVLFDLGVVFDLDVVKKIYLETLDLGSLGSHTLVIFITLRLSLPLPLPSNSNTHLPSTSTSNSNLTPGLNGLNPKTDSNSTSIFPKIKEFIQCFRSADWRREKGSKDSEGVEKVKEVMKVEVKAHVREDSKEVNVDLKQVNVGSKEGEGEEEGESLLKWLDVNTRRVYNWEDQVWVGDDLSENSK</sequence>
<organism evidence="1 2">
    <name type="scientific">Pluteus cervinus</name>
    <dbReference type="NCBI Taxonomy" id="181527"/>
    <lineage>
        <taxon>Eukaryota</taxon>
        <taxon>Fungi</taxon>
        <taxon>Dikarya</taxon>
        <taxon>Basidiomycota</taxon>
        <taxon>Agaricomycotina</taxon>
        <taxon>Agaricomycetes</taxon>
        <taxon>Agaricomycetidae</taxon>
        <taxon>Agaricales</taxon>
        <taxon>Pluteineae</taxon>
        <taxon>Pluteaceae</taxon>
        <taxon>Pluteus</taxon>
    </lineage>
</organism>
<reference evidence="1 2" key="1">
    <citation type="journal article" date="2019" name="Nat. Ecol. Evol.">
        <title>Megaphylogeny resolves global patterns of mushroom evolution.</title>
        <authorList>
            <person name="Varga T."/>
            <person name="Krizsan K."/>
            <person name="Foldi C."/>
            <person name="Dima B."/>
            <person name="Sanchez-Garcia M."/>
            <person name="Sanchez-Ramirez S."/>
            <person name="Szollosi G.J."/>
            <person name="Szarkandi J.G."/>
            <person name="Papp V."/>
            <person name="Albert L."/>
            <person name="Andreopoulos W."/>
            <person name="Angelini C."/>
            <person name="Antonin V."/>
            <person name="Barry K.W."/>
            <person name="Bougher N.L."/>
            <person name="Buchanan P."/>
            <person name="Buyck B."/>
            <person name="Bense V."/>
            <person name="Catcheside P."/>
            <person name="Chovatia M."/>
            <person name="Cooper J."/>
            <person name="Damon W."/>
            <person name="Desjardin D."/>
            <person name="Finy P."/>
            <person name="Geml J."/>
            <person name="Haridas S."/>
            <person name="Hughes K."/>
            <person name="Justo A."/>
            <person name="Karasinski D."/>
            <person name="Kautmanova I."/>
            <person name="Kiss B."/>
            <person name="Kocsube S."/>
            <person name="Kotiranta H."/>
            <person name="LaButti K.M."/>
            <person name="Lechner B.E."/>
            <person name="Liimatainen K."/>
            <person name="Lipzen A."/>
            <person name="Lukacs Z."/>
            <person name="Mihaltcheva S."/>
            <person name="Morgado L.N."/>
            <person name="Niskanen T."/>
            <person name="Noordeloos M.E."/>
            <person name="Ohm R.A."/>
            <person name="Ortiz-Santana B."/>
            <person name="Ovrebo C."/>
            <person name="Racz N."/>
            <person name="Riley R."/>
            <person name="Savchenko A."/>
            <person name="Shiryaev A."/>
            <person name="Soop K."/>
            <person name="Spirin V."/>
            <person name="Szebenyi C."/>
            <person name="Tomsovsky M."/>
            <person name="Tulloss R.E."/>
            <person name="Uehling J."/>
            <person name="Grigoriev I.V."/>
            <person name="Vagvolgyi C."/>
            <person name="Papp T."/>
            <person name="Martin F.M."/>
            <person name="Miettinen O."/>
            <person name="Hibbett D.S."/>
            <person name="Nagy L.G."/>
        </authorList>
    </citation>
    <scope>NUCLEOTIDE SEQUENCE [LARGE SCALE GENOMIC DNA]</scope>
    <source>
        <strain evidence="1 2">NL-1719</strain>
    </source>
</reference>
<evidence type="ECO:0000313" key="1">
    <source>
        <dbReference type="EMBL" id="TFK68365.1"/>
    </source>
</evidence>